<dbReference type="PANTHER" id="PTHR46913:SF19">
    <property type="entry name" value="RING-TYPE E3 UBIQUITIN TRANSFERASE"/>
    <property type="match status" value="1"/>
</dbReference>
<dbReference type="HOGENOM" id="CLU_504730_0_0_1"/>
<dbReference type="Proteomes" id="UP000006591">
    <property type="component" value="Chromosome 9"/>
</dbReference>
<evidence type="ECO:0000256" key="3">
    <source>
        <dbReference type="ARBA" id="ARBA00004906"/>
    </source>
</evidence>
<feature type="domain" description="RING-type" evidence="18">
    <location>
        <begin position="157"/>
        <end position="199"/>
    </location>
</feature>
<dbReference type="Gene3D" id="3.30.40.10">
    <property type="entry name" value="Zinc/RING finger domain, C3HC4 (zinc finger)"/>
    <property type="match status" value="1"/>
</dbReference>
<evidence type="ECO:0000313" key="19">
    <source>
        <dbReference type="EnsemblPlants" id="ONIVA09G13900.2"/>
    </source>
</evidence>
<evidence type="ECO:0000256" key="15">
    <source>
        <dbReference type="PROSITE-ProRule" id="PRU00175"/>
    </source>
</evidence>
<comment type="catalytic activity">
    <reaction evidence="1">
        <text>S-ubiquitinyl-[E2 ubiquitin-conjugating enzyme]-L-cysteine + [acceptor protein]-L-lysine = [E2 ubiquitin-conjugating enzyme]-L-cysteine + N(6)-ubiquitinyl-[acceptor protein]-L-lysine.</text>
        <dbReference type="EC" id="2.3.2.27"/>
    </reaction>
</comment>
<dbReference type="Pfam" id="PF13639">
    <property type="entry name" value="zf-RING_2"/>
    <property type="match status" value="1"/>
</dbReference>
<evidence type="ECO:0000256" key="17">
    <source>
        <dbReference type="SAM" id="Phobius"/>
    </source>
</evidence>
<dbReference type="InterPro" id="IPR013083">
    <property type="entry name" value="Znf_RING/FYVE/PHD"/>
</dbReference>
<dbReference type="SMART" id="SM00184">
    <property type="entry name" value="RING"/>
    <property type="match status" value="1"/>
</dbReference>
<name>A0A0E0IL19_ORYNI</name>
<comment type="similarity">
    <text evidence="14">Belongs to the RING-type zinc finger family. ATL subfamily.</text>
</comment>
<protein>
    <recommendedName>
        <fullName evidence="4">RING-type E3 ubiquitin transferase</fullName>
        <ecNumber evidence="4">2.3.2.27</ecNumber>
    </recommendedName>
</protein>
<dbReference type="STRING" id="4536.A0A0E0IL19"/>
<evidence type="ECO:0000256" key="7">
    <source>
        <dbReference type="ARBA" id="ARBA00022723"/>
    </source>
</evidence>
<sequence length="540" mass="57559">MLYPERPSRVNGTATVDCSAYPLDCHPVCPGGSCYEIAEPPPPSPVVPRVDVAVDDHHLPVRLLLTVSLLSAFLFISLAVSTILLYRRRVVLRRRRRAATAPLPGDDGFGDGDEEAGGGGGDVHHVWYIRTVGLDEATITSIATAEYRAGVGWGGDCAVCLGEFRDGELVRLLPRCSHPFHAPCIDTWLRAHVNCPLCRSPVVVPSDLPATATEGEAEGGGQAEEHQVFDEISLSESRADVSEDSDTSSDTQSEDTAASPEDGGRVMPKPIRRSASMDSPLFLVVVPEAQDDAMRGDRKFPNGQEMKLFSVKEKDATGTSSSSCQAGRFGIGRSMSSSGQGFFFSRNGRSSSAVLPLFININMNMGNATMTYIDIHELKSNAVASPADLGRIHQIKRTMWPALVMLRWSTVSRWPCSATTSRSSCLGRRRDSTRRLAWLSTMVTSTSATADGFDPDASASAVPAPPSSRPCTSFTTGATGAAAAAALIEYCGKVKKLANGAAAAAASWAAHCRELFRASSDWSSCSSSLTKLIAPPTMDA</sequence>
<feature type="transmembrane region" description="Helical" evidence="17">
    <location>
        <begin position="63"/>
        <end position="86"/>
    </location>
</feature>
<comment type="pathway">
    <text evidence="3">Protein modification; protein ubiquitination.</text>
</comment>
<comment type="subcellular location">
    <subcellularLocation>
        <location evidence="2">Membrane</location>
        <topology evidence="2">Single-pass membrane protein</topology>
    </subcellularLocation>
</comment>
<evidence type="ECO:0000256" key="11">
    <source>
        <dbReference type="ARBA" id="ARBA00022833"/>
    </source>
</evidence>
<evidence type="ECO:0000256" key="6">
    <source>
        <dbReference type="ARBA" id="ARBA00022692"/>
    </source>
</evidence>
<feature type="region of interest" description="Disordered" evidence="16">
    <location>
        <begin position="235"/>
        <end position="272"/>
    </location>
</feature>
<proteinExistence type="inferred from homology"/>
<dbReference type="GO" id="GO:0016020">
    <property type="term" value="C:membrane"/>
    <property type="evidence" value="ECO:0007669"/>
    <property type="project" value="UniProtKB-SubCell"/>
</dbReference>
<keyword evidence="5" id="KW-0808">Transferase</keyword>
<dbReference type="eggNOG" id="KOG0800">
    <property type="taxonomic scope" value="Eukaryota"/>
</dbReference>
<dbReference type="GO" id="GO:0008270">
    <property type="term" value="F:zinc ion binding"/>
    <property type="evidence" value="ECO:0007669"/>
    <property type="project" value="UniProtKB-KW"/>
</dbReference>
<reference evidence="19" key="1">
    <citation type="submission" date="2015-04" db="UniProtKB">
        <authorList>
            <consortium name="EnsemblPlants"/>
        </authorList>
    </citation>
    <scope>IDENTIFICATION</scope>
    <source>
        <strain evidence="19">SL10</strain>
    </source>
</reference>
<evidence type="ECO:0000256" key="8">
    <source>
        <dbReference type="ARBA" id="ARBA00022729"/>
    </source>
</evidence>
<reference evidence="19" key="2">
    <citation type="submission" date="2018-04" db="EMBL/GenBank/DDBJ databases">
        <title>OnivRS2 (Oryza nivara Reference Sequence Version 2).</title>
        <authorList>
            <person name="Zhang J."/>
            <person name="Kudrna D."/>
            <person name="Lee S."/>
            <person name="Talag J."/>
            <person name="Rajasekar S."/>
            <person name="Welchert J."/>
            <person name="Hsing Y.-I."/>
            <person name="Wing R.A."/>
        </authorList>
    </citation>
    <scope>NUCLEOTIDE SEQUENCE [LARGE SCALE GENOMIC DNA]</scope>
    <source>
        <strain evidence="19">SL10</strain>
    </source>
</reference>
<evidence type="ECO:0000256" key="12">
    <source>
        <dbReference type="ARBA" id="ARBA00022989"/>
    </source>
</evidence>
<dbReference type="UniPathway" id="UPA00143"/>
<dbReference type="InterPro" id="IPR001841">
    <property type="entry name" value="Znf_RING"/>
</dbReference>
<evidence type="ECO:0000259" key="18">
    <source>
        <dbReference type="PROSITE" id="PS50089"/>
    </source>
</evidence>
<keyword evidence="6 17" id="KW-0812">Transmembrane</keyword>
<dbReference type="FunFam" id="3.30.40.10:FF:000285">
    <property type="entry name" value="RING-H2 finger protein ATL43"/>
    <property type="match status" value="1"/>
</dbReference>
<keyword evidence="11" id="KW-0862">Zinc</keyword>
<dbReference type="OMA" id="RISTHEM"/>
<evidence type="ECO:0000256" key="4">
    <source>
        <dbReference type="ARBA" id="ARBA00012483"/>
    </source>
</evidence>
<evidence type="ECO:0000256" key="14">
    <source>
        <dbReference type="ARBA" id="ARBA00024209"/>
    </source>
</evidence>
<evidence type="ECO:0000256" key="9">
    <source>
        <dbReference type="ARBA" id="ARBA00022771"/>
    </source>
</evidence>
<keyword evidence="13 17" id="KW-0472">Membrane</keyword>
<evidence type="ECO:0000256" key="10">
    <source>
        <dbReference type="ARBA" id="ARBA00022786"/>
    </source>
</evidence>
<dbReference type="AlphaFoldDB" id="A0A0E0IL19"/>
<evidence type="ECO:0000256" key="13">
    <source>
        <dbReference type="ARBA" id="ARBA00023136"/>
    </source>
</evidence>
<keyword evidence="10" id="KW-0833">Ubl conjugation pathway</keyword>
<evidence type="ECO:0000256" key="5">
    <source>
        <dbReference type="ARBA" id="ARBA00022679"/>
    </source>
</evidence>
<feature type="compositionally biased region" description="Low complexity" evidence="16">
    <location>
        <begin position="248"/>
        <end position="259"/>
    </location>
</feature>
<dbReference type="PROSITE" id="PS50089">
    <property type="entry name" value="ZF_RING_2"/>
    <property type="match status" value="1"/>
</dbReference>
<organism evidence="19">
    <name type="scientific">Oryza nivara</name>
    <name type="common">Indian wild rice</name>
    <name type="synonym">Oryza sativa f. spontanea</name>
    <dbReference type="NCBI Taxonomy" id="4536"/>
    <lineage>
        <taxon>Eukaryota</taxon>
        <taxon>Viridiplantae</taxon>
        <taxon>Streptophyta</taxon>
        <taxon>Embryophyta</taxon>
        <taxon>Tracheophyta</taxon>
        <taxon>Spermatophyta</taxon>
        <taxon>Magnoliopsida</taxon>
        <taxon>Liliopsida</taxon>
        <taxon>Poales</taxon>
        <taxon>Poaceae</taxon>
        <taxon>BOP clade</taxon>
        <taxon>Oryzoideae</taxon>
        <taxon>Oryzeae</taxon>
        <taxon>Oryzinae</taxon>
        <taxon>Oryza</taxon>
    </lineage>
</organism>
<evidence type="ECO:0000256" key="1">
    <source>
        <dbReference type="ARBA" id="ARBA00000900"/>
    </source>
</evidence>
<keyword evidence="7" id="KW-0479">Metal-binding</keyword>
<dbReference type="EnsemblPlants" id="ONIVA09G13900.2">
    <property type="protein sequence ID" value="ONIVA09G13900.2"/>
    <property type="gene ID" value="ONIVA09G13900"/>
</dbReference>
<dbReference type="PANTHER" id="PTHR46913">
    <property type="entry name" value="RING-H2 FINGER PROTEIN ATL16"/>
    <property type="match status" value="1"/>
</dbReference>
<evidence type="ECO:0000313" key="20">
    <source>
        <dbReference type="Proteomes" id="UP000006591"/>
    </source>
</evidence>
<dbReference type="Gramene" id="ONIVA09G13900.2">
    <property type="protein sequence ID" value="ONIVA09G13900.2"/>
    <property type="gene ID" value="ONIVA09G13900"/>
</dbReference>
<dbReference type="GO" id="GO:0016567">
    <property type="term" value="P:protein ubiquitination"/>
    <property type="evidence" value="ECO:0007669"/>
    <property type="project" value="UniProtKB-UniPathway"/>
</dbReference>
<evidence type="ECO:0000256" key="2">
    <source>
        <dbReference type="ARBA" id="ARBA00004167"/>
    </source>
</evidence>
<keyword evidence="8" id="KW-0732">Signal</keyword>
<keyword evidence="9 15" id="KW-0863">Zinc-finger</keyword>
<dbReference type="GO" id="GO:0061630">
    <property type="term" value="F:ubiquitin protein ligase activity"/>
    <property type="evidence" value="ECO:0007669"/>
    <property type="project" value="UniProtKB-EC"/>
</dbReference>
<keyword evidence="12 17" id="KW-1133">Transmembrane helix</keyword>
<evidence type="ECO:0000256" key="16">
    <source>
        <dbReference type="SAM" id="MobiDB-lite"/>
    </source>
</evidence>
<dbReference type="SUPFAM" id="SSF57850">
    <property type="entry name" value="RING/U-box"/>
    <property type="match status" value="1"/>
</dbReference>
<keyword evidence="20" id="KW-1185">Reference proteome</keyword>
<accession>A0A0E0IL19</accession>
<dbReference type="InterPro" id="IPR044600">
    <property type="entry name" value="ATL1/ATL16-like"/>
</dbReference>
<dbReference type="EC" id="2.3.2.27" evidence="4"/>
<dbReference type="CDD" id="cd16461">
    <property type="entry name" value="RING-H2_EL5-like"/>
    <property type="match status" value="1"/>
</dbReference>